<sequence length="303" mass="33077">MTTTSQPIPSSPRSSPGLKVSEAVMRWAQRLSLDPRQIPTPSALDRAFPNPGRPGVSTHALDDWEDRFGVALPTPLRVWLELCDGFPGDGSLIHPLRGLGPMLPFARPPGVVLIPEGWIELGNPRSESETVCMDLEDRRAWEGPGHDCPVFVSGDDLRGLPARIIAPGFVPWFLRLLHEDGRESWSEPSFVDLGCPWRSHQERVAPPELPAPLRPWLEPVDVLLAEGRSLERIADQLHLLSDEVETLIRHLQHRRRGTFSGVNGSAPWPTIPPPPAASRPAGSPLVPACSGRLPVGGSPPSSL</sequence>
<dbReference type="RefSeq" id="WP_013565167.1">
    <property type="nucleotide sequence ID" value="NC_014962.1"/>
</dbReference>
<dbReference type="KEGG" id="ipa:Isop_2301"/>
<dbReference type="EMBL" id="CP002353">
    <property type="protein sequence ID" value="ADV62879.1"/>
    <property type="molecule type" value="Genomic_DNA"/>
</dbReference>
<evidence type="ECO:0000256" key="1">
    <source>
        <dbReference type="SAM" id="MobiDB-lite"/>
    </source>
</evidence>
<proteinExistence type="predicted"/>
<dbReference type="SUPFAM" id="SSF160631">
    <property type="entry name" value="SMI1/KNR4-like"/>
    <property type="match status" value="1"/>
</dbReference>
<reference key="1">
    <citation type="submission" date="2010-11" db="EMBL/GenBank/DDBJ databases">
        <title>The complete sequence of chromosome of Isophaera pallida ATCC 43644.</title>
        <authorList>
            <consortium name="US DOE Joint Genome Institute (JGI-PGF)"/>
            <person name="Lucas S."/>
            <person name="Copeland A."/>
            <person name="Lapidus A."/>
            <person name="Bruce D."/>
            <person name="Goodwin L."/>
            <person name="Pitluck S."/>
            <person name="Kyrpides N."/>
            <person name="Mavromatis K."/>
            <person name="Pagani I."/>
            <person name="Ivanova N."/>
            <person name="Saunders E."/>
            <person name="Brettin T."/>
            <person name="Detter J.C."/>
            <person name="Han C."/>
            <person name="Tapia R."/>
            <person name="Land M."/>
            <person name="Hauser L."/>
            <person name="Markowitz V."/>
            <person name="Cheng J.-F."/>
            <person name="Hugenholtz P."/>
            <person name="Woyke T."/>
            <person name="Wu D."/>
            <person name="Eisen J.A."/>
        </authorList>
    </citation>
    <scope>NUCLEOTIDE SEQUENCE</scope>
    <source>
        <strain>ATCC 43644</strain>
    </source>
</reference>
<dbReference type="Proteomes" id="UP000008631">
    <property type="component" value="Chromosome"/>
</dbReference>
<dbReference type="AlphaFoldDB" id="E8R6G8"/>
<dbReference type="OrthoDB" id="259147at2"/>
<dbReference type="InterPro" id="IPR037883">
    <property type="entry name" value="Knr4/Smi1-like_sf"/>
</dbReference>
<reference evidence="2 3" key="2">
    <citation type="journal article" date="2011" name="Stand. Genomic Sci.">
        <title>Complete genome sequence of Isosphaera pallida type strain (IS1B).</title>
        <authorList>
            <consortium name="US DOE Joint Genome Institute (JGI-PGF)"/>
            <person name="Goker M."/>
            <person name="Cleland D."/>
            <person name="Saunders E."/>
            <person name="Lapidus A."/>
            <person name="Nolan M."/>
            <person name="Lucas S."/>
            <person name="Hammon N."/>
            <person name="Deshpande S."/>
            <person name="Cheng J.F."/>
            <person name="Tapia R."/>
            <person name="Han C."/>
            <person name="Goodwin L."/>
            <person name="Pitluck S."/>
            <person name="Liolios K."/>
            <person name="Pagani I."/>
            <person name="Ivanova N."/>
            <person name="Mavromatis K."/>
            <person name="Pati A."/>
            <person name="Chen A."/>
            <person name="Palaniappan K."/>
            <person name="Land M."/>
            <person name="Hauser L."/>
            <person name="Chang Y.J."/>
            <person name="Jeffries C.D."/>
            <person name="Detter J.C."/>
            <person name="Beck B."/>
            <person name="Woyke T."/>
            <person name="Bristow J."/>
            <person name="Eisen J.A."/>
            <person name="Markowitz V."/>
            <person name="Hugenholtz P."/>
            <person name="Kyrpides N.C."/>
            <person name="Klenk H.P."/>
        </authorList>
    </citation>
    <scope>NUCLEOTIDE SEQUENCE [LARGE SCALE GENOMIC DNA]</scope>
    <source>
        <strain evidence="3">ATCC 43644 / DSM 9630 / IS1B</strain>
    </source>
</reference>
<name>E8R6G8_ISOPI</name>
<dbReference type="InParanoid" id="E8R6G8"/>
<evidence type="ECO:0000313" key="2">
    <source>
        <dbReference type="EMBL" id="ADV62879.1"/>
    </source>
</evidence>
<dbReference type="STRING" id="575540.Isop_2301"/>
<dbReference type="eggNOG" id="ENOG5033XWS">
    <property type="taxonomic scope" value="Bacteria"/>
</dbReference>
<dbReference type="HOGENOM" id="CLU_917574_0_0_0"/>
<evidence type="ECO:0008006" key="4">
    <source>
        <dbReference type="Google" id="ProtNLM"/>
    </source>
</evidence>
<protein>
    <recommendedName>
        <fullName evidence="4">Knr4/Smi1-like domain-containing protein</fullName>
    </recommendedName>
</protein>
<evidence type="ECO:0000313" key="3">
    <source>
        <dbReference type="Proteomes" id="UP000008631"/>
    </source>
</evidence>
<gene>
    <name evidence="2" type="ordered locus">Isop_2301</name>
</gene>
<keyword evidence="3" id="KW-1185">Reference proteome</keyword>
<feature type="region of interest" description="Disordered" evidence="1">
    <location>
        <begin position="36"/>
        <end position="58"/>
    </location>
</feature>
<accession>E8R6G8</accession>
<organism evidence="2 3">
    <name type="scientific">Isosphaera pallida (strain ATCC 43644 / DSM 9630 / IS1B)</name>
    <dbReference type="NCBI Taxonomy" id="575540"/>
    <lineage>
        <taxon>Bacteria</taxon>
        <taxon>Pseudomonadati</taxon>
        <taxon>Planctomycetota</taxon>
        <taxon>Planctomycetia</taxon>
        <taxon>Isosphaerales</taxon>
        <taxon>Isosphaeraceae</taxon>
        <taxon>Isosphaera</taxon>
    </lineage>
</organism>
<feature type="region of interest" description="Disordered" evidence="1">
    <location>
        <begin position="258"/>
        <end position="303"/>
    </location>
</feature>